<proteinExistence type="predicted"/>
<sequence length="233" mass="28196">MLPQSYQTIFRKHLSEQQYLTLEILLLLIQAHRQVKLSKLASLFPQPIKYESRKRNLQRFLGIGKPCVKLLWFPLIKYWIRQSLTPKQLNREQRRYFHKKQYQKYGYWMVALDRTQWKERNIFMVTLVWGTHALPLYWETLNHVGNSNLQTQKRLIKTAIKLLKKCRIVVLADREFHKYPRQSDFSFALYGQLWIYGMELWADLALNLINLKPHKRLFFQRGFQALSLMKQAL</sequence>
<protein>
    <recommendedName>
        <fullName evidence="3">Transposase</fullName>
    </recommendedName>
</protein>
<accession>A0ABY5LP61</accession>
<evidence type="ECO:0008006" key="3">
    <source>
        <dbReference type="Google" id="ProtNLM"/>
    </source>
</evidence>
<evidence type="ECO:0000313" key="2">
    <source>
        <dbReference type="Proteomes" id="UP001057561"/>
    </source>
</evidence>
<dbReference type="Proteomes" id="UP001057561">
    <property type="component" value="Chromosome"/>
</dbReference>
<keyword evidence="2" id="KW-1185">Reference proteome</keyword>
<evidence type="ECO:0000313" key="1">
    <source>
        <dbReference type="EMBL" id="UUO13748.1"/>
    </source>
</evidence>
<name>A0ABY5LP61_9CYAN</name>
<dbReference type="EMBL" id="CP099464">
    <property type="protein sequence ID" value="UUO13748.1"/>
    <property type="molecule type" value="Genomic_DNA"/>
</dbReference>
<dbReference type="RefSeq" id="WP_257120508.1">
    <property type="nucleotide sequence ID" value="NZ_CP099464.1"/>
</dbReference>
<organism evidence="1 2">
    <name type="scientific">Dolichospermum heterosporum TAC447</name>
    <dbReference type="NCBI Taxonomy" id="747523"/>
    <lineage>
        <taxon>Bacteria</taxon>
        <taxon>Bacillati</taxon>
        <taxon>Cyanobacteriota</taxon>
        <taxon>Cyanophyceae</taxon>
        <taxon>Nostocales</taxon>
        <taxon>Aphanizomenonaceae</taxon>
        <taxon>Dolichospermum</taxon>
        <taxon>Dolichospermum heterosporum</taxon>
    </lineage>
</organism>
<gene>
    <name evidence="1" type="ORF">NG743_16970</name>
</gene>
<reference evidence="1" key="1">
    <citation type="submission" date="2022-06" db="EMBL/GenBank/DDBJ databases">
        <title>Nostosin G and Spiroidesin B from the Cyanobacterium Dolichospermum sp. NIES-1697.</title>
        <authorList>
            <person name="Phan C.-S."/>
            <person name="Mehjabin J.J."/>
            <person name="Anas A.R.J."/>
            <person name="Hayasaka M."/>
            <person name="Onoki R."/>
            <person name="Wang J."/>
            <person name="Umezawa T."/>
            <person name="Washio K."/>
            <person name="Morikawa M."/>
            <person name="Okino T."/>
        </authorList>
    </citation>
    <scope>NUCLEOTIDE SEQUENCE</scope>
    <source>
        <strain evidence="1">NIES-1697</strain>
    </source>
</reference>